<gene>
    <name evidence="2" type="ORF">METZ01_LOCUS321529</name>
</gene>
<sequence>VLEKVEPFEMVGPLSAGQASEDEVRE</sequence>
<evidence type="ECO:0000313" key="2">
    <source>
        <dbReference type="EMBL" id="SVC68675.1"/>
    </source>
</evidence>
<feature type="non-terminal residue" evidence="2">
    <location>
        <position position="26"/>
    </location>
</feature>
<feature type="non-terminal residue" evidence="2">
    <location>
        <position position="1"/>
    </location>
</feature>
<evidence type="ECO:0000256" key="1">
    <source>
        <dbReference type="SAM" id="MobiDB-lite"/>
    </source>
</evidence>
<reference evidence="2" key="1">
    <citation type="submission" date="2018-05" db="EMBL/GenBank/DDBJ databases">
        <authorList>
            <person name="Lanie J.A."/>
            <person name="Ng W.-L."/>
            <person name="Kazmierczak K.M."/>
            <person name="Andrzejewski T.M."/>
            <person name="Davidsen T.M."/>
            <person name="Wayne K.J."/>
            <person name="Tettelin H."/>
            <person name="Glass J.I."/>
            <person name="Rusch D."/>
            <person name="Podicherti R."/>
            <person name="Tsui H.-C.T."/>
            <person name="Winkler M.E."/>
        </authorList>
    </citation>
    <scope>NUCLEOTIDE SEQUENCE</scope>
</reference>
<feature type="region of interest" description="Disordered" evidence="1">
    <location>
        <begin position="1"/>
        <end position="26"/>
    </location>
</feature>
<name>A0A382P7S8_9ZZZZ</name>
<protein>
    <submittedName>
        <fullName evidence="2">Uncharacterized protein</fullName>
    </submittedName>
</protein>
<dbReference type="EMBL" id="UINC01105044">
    <property type="protein sequence ID" value="SVC68675.1"/>
    <property type="molecule type" value="Genomic_DNA"/>
</dbReference>
<accession>A0A382P7S8</accession>
<dbReference type="AlphaFoldDB" id="A0A382P7S8"/>
<proteinExistence type="predicted"/>
<organism evidence="2">
    <name type="scientific">marine metagenome</name>
    <dbReference type="NCBI Taxonomy" id="408172"/>
    <lineage>
        <taxon>unclassified sequences</taxon>
        <taxon>metagenomes</taxon>
        <taxon>ecological metagenomes</taxon>
    </lineage>
</organism>